<comment type="caution">
    <text evidence="9">The sequence shown here is derived from an EMBL/GenBank/DDBJ whole genome shotgun (WGS) entry which is preliminary data.</text>
</comment>
<dbReference type="AlphaFoldDB" id="A0A1E8FJH7"/>
<protein>
    <submittedName>
        <fullName evidence="9">Multidrug transporter</fullName>
    </submittedName>
</protein>
<dbReference type="Gene3D" id="1.20.1600.10">
    <property type="entry name" value="Outer membrane efflux proteins (OEP)"/>
    <property type="match status" value="1"/>
</dbReference>
<evidence type="ECO:0000256" key="4">
    <source>
        <dbReference type="ARBA" id="ARBA00022452"/>
    </source>
</evidence>
<evidence type="ECO:0000256" key="3">
    <source>
        <dbReference type="ARBA" id="ARBA00022448"/>
    </source>
</evidence>
<feature type="signal peptide" evidence="8">
    <location>
        <begin position="1"/>
        <end position="20"/>
    </location>
</feature>
<keyword evidence="6" id="KW-0472">Membrane</keyword>
<evidence type="ECO:0000313" key="9">
    <source>
        <dbReference type="EMBL" id="OFI36075.1"/>
    </source>
</evidence>
<comment type="subcellular location">
    <subcellularLocation>
        <location evidence="1">Cell outer membrane</location>
    </subcellularLocation>
</comment>
<dbReference type="InterPro" id="IPR003423">
    <property type="entry name" value="OMP_efflux"/>
</dbReference>
<evidence type="ECO:0000313" key="10">
    <source>
        <dbReference type="Proteomes" id="UP000176037"/>
    </source>
</evidence>
<keyword evidence="5" id="KW-0812">Transmembrane</keyword>
<dbReference type="RefSeq" id="WP_070174918.1">
    <property type="nucleotide sequence ID" value="NZ_BMJR01000004.1"/>
</dbReference>
<evidence type="ECO:0000256" key="1">
    <source>
        <dbReference type="ARBA" id="ARBA00004442"/>
    </source>
</evidence>
<evidence type="ECO:0000256" key="6">
    <source>
        <dbReference type="ARBA" id="ARBA00023136"/>
    </source>
</evidence>
<dbReference type="PANTHER" id="PTHR30026:SF21">
    <property type="entry name" value="SLR1270 PROTEIN"/>
    <property type="match status" value="1"/>
</dbReference>
<dbReference type="SUPFAM" id="SSF56954">
    <property type="entry name" value="Outer membrane efflux proteins (OEP)"/>
    <property type="match status" value="1"/>
</dbReference>
<dbReference type="OrthoDB" id="581172at2"/>
<dbReference type="Pfam" id="PF02321">
    <property type="entry name" value="OEP"/>
    <property type="match status" value="1"/>
</dbReference>
<sequence length="464" mass="51580">MELRKILFVWLLGAAPLALAEDALPTVPGLIANMQQYHPYVGVLNEKNNQMQFGLQSAQSEFDPRIEQDISGRLSGYYDGSAAAQRFVQPLGEMNARLISEYRVATGDFPVYEEQYNTLSGGEASIGVALSLLKDRSTDKRRVGVANARLSVQQYQAELQLGVNDFLYKGLSQYLKWYEVSLKIAAVESLLETLSSRRDGLKERLSKGDLAQVTLTEFEASILEQQLALSQLQQTQRAAAQALAFYWRDNQGQSRVIHSQATLPEDIRWPYAITPVQVANLRNAIVDHPALAVIRTEQAVAKNKYRLAENQLLPKLDLKALVARDIGSGPASLAETEGKVGLTFSYTLGNRKAKAEQATQSSKLKVLEYELQLAKDRLSQQFEQTYAYWQQANEVLELQRKNAELAVTLSTLERKRFDAGDSDMFKLNARESGVLKAKLKAIEAEVDLLSAELALHQVAVSLAG</sequence>
<keyword evidence="7" id="KW-0998">Cell outer membrane</keyword>
<comment type="similarity">
    <text evidence="2">Belongs to the outer membrane factor (OMF) (TC 1.B.17) family.</text>
</comment>
<accession>A0A1E8FJH7</accession>
<dbReference type="InterPro" id="IPR051906">
    <property type="entry name" value="TolC-like"/>
</dbReference>
<evidence type="ECO:0000256" key="5">
    <source>
        <dbReference type="ARBA" id="ARBA00022692"/>
    </source>
</evidence>
<dbReference type="Proteomes" id="UP000176037">
    <property type="component" value="Unassembled WGS sequence"/>
</dbReference>
<evidence type="ECO:0000256" key="7">
    <source>
        <dbReference type="ARBA" id="ARBA00023237"/>
    </source>
</evidence>
<dbReference type="STRING" id="1856405.BFC17_10440"/>
<keyword evidence="10" id="KW-1185">Reference proteome</keyword>
<evidence type="ECO:0000256" key="2">
    <source>
        <dbReference type="ARBA" id="ARBA00007613"/>
    </source>
</evidence>
<evidence type="ECO:0000256" key="8">
    <source>
        <dbReference type="SAM" id="SignalP"/>
    </source>
</evidence>
<dbReference type="GO" id="GO:0015562">
    <property type="term" value="F:efflux transmembrane transporter activity"/>
    <property type="evidence" value="ECO:0007669"/>
    <property type="project" value="InterPro"/>
</dbReference>
<gene>
    <name evidence="9" type="ORF">BFC17_10440</name>
</gene>
<dbReference type="GO" id="GO:0009279">
    <property type="term" value="C:cell outer membrane"/>
    <property type="evidence" value="ECO:0007669"/>
    <property type="project" value="UniProtKB-SubCell"/>
</dbReference>
<feature type="chain" id="PRO_5009214336" evidence="8">
    <location>
        <begin position="21"/>
        <end position="464"/>
    </location>
</feature>
<dbReference type="PANTHER" id="PTHR30026">
    <property type="entry name" value="OUTER MEMBRANE PROTEIN TOLC"/>
    <property type="match status" value="1"/>
</dbReference>
<keyword evidence="8" id="KW-0732">Signal</keyword>
<proteinExistence type="inferred from homology"/>
<keyword evidence="4" id="KW-1134">Transmembrane beta strand</keyword>
<name>A0A1E8FJH7_9ALTE</name>
<dbReference type="EMBL" id="MJIC01000004">
    <property type="protein sequence ID" value="OFI36075.1"/>
    <property type="molecule type" value="Genomic_DNA"/>
</dbReference>
<dbReference type="GO" id="GO:1990281">
    <property type="term" value="C:efflux pump complex"/>
    <property type="evidence" value="ECO:0007669"/>
    <property type="project" value="TreeGrafter"/>
</dbReference>
<reference evidence="9 10" key="1">
    <citation type="submission" date="2016-09" db="EMBL/GenBank/DDBJ databases">
        <title>Alteromonas lipolytica, a new species isolated from sea water.</title>
        <authorList>
            <person name="Wu Y.-H."/>
            <person name="Cheng H."/>
            <person name="Xu X.-W."/>
        </authorList>
    </citation>
    <scope>NUCLEOTIDE SEQUENCE [LARGE SCALE GENOMIC DNA]</scope>
    <source>
        <strain evidence="9 10">JW12</strain>
    </source>
</reference>
<dbReference type="GO" id="GO:0015288">
    <property type="term" value="F:porin activity"/>
    <property type="evidence" value="ECO:0007669"/>
    <property type="project" value="TreeGrafter"/>
</dbReference>
<keyword evidence="3" id="KW-0813">Transport</keyword>
<organism evidence="9 10">
    <name type="scientific">Alteromonas lipolytica</name>
    <dbReference type="NCBI Taxonomy" id="1856405"/>
    <lineage>
        <taxon>Bacteria</taxon>
        <taxon>Pseudomonadati</taxon>
        <taxon>Pseudomonadota</taxon>
        <taxon>Gammaproteobacteria</taxon>
        <taxon>Alteromonadales</taxon>
        <taxon>Alteromonadaceae</taxon>
        <taxon>Alteromonas/Salinimonas group</taxon>
        <taxon>Alteromonas</taxon>
    </lineage>
</organism>